<accession>A0A5Q2REE1</accession>
<evidence type="ECO:0000256" key="1">
    <source>
        <dbReference type="ARBA" id="ARBA00008324"/>
    </source>
</evidence>
<dbReference type="Gene3D" id="3.10.129.10">
    <property type="entry name" value="Hotdog Thioesterase"/>
    <property type="match status" value="1"/>
</dbReference>
<dbReference type="NCBIfam" id="TIGR00369">
    <property type="entry name" value="unchar_dom_1"/>
    <property type="match status" value="1"/>
</dbReference>
<dbReference type="CDD" id="cd03443">
    <property type="entry name" value="PaaI_thioesterase"/>
    <property type="match status" value="1"/>
</dbReference>
<dbReference type="InterPro" id="IPR029069">
    <property type="entry name" value="HotDog_dom_sf"/>
</dbReference>
<proteinExistence type="inferred from homology"/>
<dbReference type="PANTHER" id="PTHR21660">
    <property type="entry name" value="THIOESTERASE SUPERFAMILY MEMBER-RELATED"/>
    <property type="match status" value="1"/>
</dbReference>
<name>A0A5Q2REE1_9ACTN</name>
<dbReference type="InterPro" id="IPR003736">
    <property type="entry name" value="PAAI_dom"/>
</dbReference>
<dbReference type="RefSeq" id="WP_153758109.1">
    <property type="nucleotide sequence ID" value="NZ_CP045851.1"/>
</dbReference>
<dbReference type="PANTHER" id="PTHR21660:SF1">
    <property type="entry name" value="ACYL-COENZYME A THIOESTERASE 13"/>
    <property type="match status" value="1"/>
</dbReference>
<dbReference type="Proteomes" id="UP000334019">
    <property type="component" value="Chromosome"/>
</dbReference>
<dbReference type="InterPro" id="IPR039298">
    <property type="entry name" value="ACOT13"/>
</dbReference>
<reference evidence="4 5" key="1">
    <citation type="submission" date="2019-11" db="EMBL/GenBank/DDBJ databases">
        <authorList>
            <person name="He Y."/>
        </authorList>
    </citation>
    <scope>NUCLEOTIDE SEQUENCE [LARGE SCALE GENOMIC DNA]</scope>
    <source>
        <strain evidence="4 5">SCSIO 58843</strain>
    </source>
</reference>
<dbReference type="EMBL" id="CP045851">
    <property type="protein sequence ID" value="QGG94003.1"/>
    <property type="molecule type" value="Genomic_DNA"/>
</dbReference>
<gene>
    <name evidence="4" type="ORF">GH723_02145</name>
</gene>
<keyword evidence="2" id="KW-0378">Hydrolase</keyword>
<organism evidence="4 5">
    <name type="scientific">Actinomarinicola tropica</name>
    <dbReference type="NCBI Taxonomy" id="2789776"/>
    <lineage>
        <taxon>Bacteria</taxon>
        <taxon>Bacillati</taxon>
        <taxon>Actinomycetota</taxon>
        <taxon>Acidimicrobiia</taxon>
        <taxon>Acidimicrobiales</taxon>
        <taxon>Iamiaceae</taxon>
        <taxon>Actinomarinicola</taxon>
    </lineage>
</organism>
<sequence length="147" mass="15850">MTDFADRYDDEIARGMIDVGSAAGGLPGYLGIEHVRFEPGRFFATATIGPELLTPFGNAHGGVTAAIVDHVTGVVVYPLMQRGQWAATTEIKVNYLAPLKAETVDAEATVVAMTKRSAVVRCELYRQDDDRRVLAAAQATLTIVDPR</sequence>
<dbReference type="AlphaFoldDB" id="A0A5Q2REE1"/>
<dbReference type="SUPFAM" id="SSF54637">
    <property type="entry name" value="Thioesterase/thiol ester dehydrase-isomerase"/>
    <property type="match status" value="1"/>
</dbReference>
<keyword evidence="5" id="KW-1185">Reference proteome</keyword>
<dbReference type="Pfam" id="PF03061">
    <property type="entry name" value="4HBT"/>
    <property type="match status" value="1"/>
</dbReference>
<feature type="domain" description="Thioesterase" evidence="3">
    <location>
        <begin position="56"/>
        <end position="130"/>
    </location>
</feature>
<protein>
    <submittedName>
        <fullName evidence="4">Hotdog fold thioesterase</fullName>
    </submittedName>
</protein>
<comment type="similarity">
    <text evidence="1">Belongs to the thioesterase PaaI family.</text>
</comment>
<dbReference type="InterPro" id="IPR006683">
    <property type="entry name" value="Thioestr_dom"/>
</dbReference>
<dbReference type="GO" id="GO:0047617">
    <property type="term" value="F:fatty acyl-CoA hydrolase activity"/>
    <property type="evidence" value="ECO:0007669"/>
    <property type="project" value="InterPro"/>
</dbReference>
<evidence type="ECO:0000259" key="3">
    <source>
        <dbReference type="Pfam" id="PF03061"/>
    </source>
</evidence>
<evidence type="ECO:0000313" key="5">
    <source>
        <dbReference type="Proteomes" id="UP000334019"/>
    </source>
</evidence>
<evidence type="ECO:0000313" key="4">
    <source>
        <dbReference type="EMBL" id="QGG94003.1"/>
    </source>
</evidence>
<dbReference type="KEGG" id="atq:GH723_02145"/>
<evidence type="ECO:0000256" key="2">
    <source>
        <dbReference type="ARBA" id="ARBA00022801"/>
    </source>
</evidence>